<name>A0A154IIL0_RHILE</name>
<feature type="region of interest" description="Disordered" evidence="7">
    <location>
        <begin position="211"/>
        <end position="230"/>
    </location>
</feature>
<dbReference type="GO" id="GO:0051117">
    <property type="term" value="F:ATPase binding"/>
    <property type="evidence" value="ECO:0007669"/>
    <property type="project" value="TreeGrafter"/>
</dbReference>
<dbReference type="EMBL" id="LVYU01000098">
    <property type="protein sequence ID" value="KZA99967.1"/>
    <property type="molecule type" value="Genomic_DNA"/>
</dbReference>
<protein>
    <recommendedName>
        <fullName evidence="6">ATP-dependent Clp protease proteolytic subunit</fullName>
    </recommendedName>
</protein>
<keyword evidence="2" id="KW-0963">Cytoplasm</keyword>
<evidence type="ECO:0000256" key="1">
    <source>
        <dbReference type="ARBA" id="ARBA00007039"/>
    </source>
</evidence>
<dbReference type="SUPFAM" id="SSF52096">
    <property type="entry name" value="ClpP/crotonase"/>
    <property type="match status" value="1"/>
</dbReference>
<dbReference type="InterPro" id="IPR029045">
    <property type="entry name" value="ClpP/crotonase-like_dom_sf"/>
</dbReference>
<dbReference type="RefSeq" id="WP_062942394.1">
    <property type="nucleotide sequence ID" value="NZ_CP171844.1"/>
</dbReference>
<comment type="caution">
    <text evidence="8">The sequence shown here is derived from an EMBL/GenBank/DDBJ whole genome shotgun (WGS) entry which is preliminary data.</text>
</comment>
<evidence type="ECO:0000256" key="2">
    <source>
        <dbReference type="ARBA" id="ARBA00022490"/>
    </source>
</evidence>
<keyword evidence="3" id="KW-0645">Protease</keyword>
<dbReference type="PANTHER" id="PTHR10381:SF70">
    <property type="entry name" value="ATP-DEPENDENT CLP PROTEASE PROTEOLYTIC SUBUNIT"/>
    <property type="match status" value="1"/>
</dbReference>
<evidence type="ECO:0000256" key="7">
    <source>
        <dbReference type="SAM" id="MobiDB-lite"/>
    </source>
</evidence>
<dbReference type="GO" id="GO:0004176">
    <property type="term" value="F:ATP-dependent peptidase activity"/>
    <property type="evidence" value="ECO:0007669"/>
    <property type="project" value="InterPro"/>
</dbReference>
<dbReference type="GO" id="GO:0009368">
    <property type="term" value="C:endopeptidase Clp complex"/>
    <property type="evidence" value="ECO:0007669"/>
    <property type="project" value="TreeGrafter"/>
</dbReference>
<evidence type="ECO:0000256" key="5">
    <source>
        <dbReference type="ARBA" id="ARBA00022825"/>
    </source>
</evidence>
<evidence type="ECO:0000256" key="4">
    <source>
        <dbReference type="ARBA" id="ARBA00022801"/>
    </source>
</evidence>
<dbReference type="GO" id="GO:0004252">
    <property type="term" value="F:serine-type endopeptidase activity"/>
    <property type="evidence" value="ECO:0007669"/>
    <property type="project" value="InterPro"/>
</dbReference>
<dbReference type="Pfam" id="PF00574">
    <property type="entry name" value="CLP_protease"/>
    <property type="match status" value="1"/>
</dbReference>
<dbReference type="Gene3D" id="3.90.226.10">
    <property type="entry name" value="2-enoyl-CoA Hydratase, Chain A, domain 1"/>
    <property type="match status" value="1"/>
</dbReference>
<comment type="similarity">
    <text evidence="1 6">Belongs to the peptidase S14 family.</text>
</comment>
<feature type="region of interest" description="Disordered" evidence="7">
    <location>
        <begin position="283"/>
        <end position="343"/>
    </location>
</feature>
<dbReference type="PRINTS" id="PR00127">
    <property type="entry name" value="CLPPROTEASEP"/>
</dbReference>
<keyword evidence="4" id="KW-0378">Hydrolase</keyword>
<dbReference type="CDD" id="cd07016">
    <property type="entry name" value="S14_ClpP_1"/>
    <property type="match status" value="1"/>
</dbReference>
<dbReference type="PANTHER" id="PTHR10381">
    <property type="entry name" value="ATP-DEPENDENT CLP PROTEASE PROTEOLYTIC SUBUNIT"/>
    <property type="match status" value="1"/>
</dbReference>
<evidence type="ECO:0000313" key="8">
    <source>
        <dbReference type="EMBL" id="KZA99967.1"/>
    </source>
</evidence>
<keyword evidence="5" id="KW-0720">Serine protease</keyword>
<dbReference type="AlphaFoldDB" id="A0A154IIL0"/>
<dbReference type="InterPro" id="IPR001907">
    <property type="entry name" value="ClpP"/>
</dbReference>
<reference evidence="8" key="1">
    <citation type="submission" date="2016-03" db="EMBL/GenBank/DDBJ databases">
        <title>Microsymbionts genomes from the relict species Vavilovia formosa.</title>
        <authorList>
            <person name="Chirak E."/>
            <person name="Kimeklis A."/>
            <person name="Kopat V."/>
            <person name="Andronov E."/>
        </authorList>
    </citation>
    <scope>NUCLEOTIDE SEQUENCE [LARGE SCALE GENOMIC DNA]</scope>
    <source>
        <strain evidence="8">Vaf12</strain>
    </source>
</reference>
<accession>A0A154IIL0</accession>
<organism evidence="8">
    <name type="scientific">Rhizobium leguminosarum</name>
    <dbReference type="NCBI Taxonomy" id="384"/>
    <lineage>
        <taxon>Bacteria</taxon>
        <taxon>Pseudomonadati</taxon>
        <taxon>Pseudomonadota</taxon>
        <taxon>Alphaproteobacteria</taxon>
        <taxon>Hyphomicrobiales</taxon>
        <taxon>Rhizobiaceae</taxon>
        <taxon>Rhizobium/Agrobacterium group</taxon>
        <taxon>Rhizobium</taxon>
    </lineage>
</organism>
<evidence type="ECO:0000256" key="6">
    <source>
        <dbReference type="RuleBase" id="RU003567"/>
    </source>
</evidence>
<sequence length="343" mass="36393">MTAIVDGNIVRLMGAVLSSEDSYQGLEGFSAADVVFALAAIPDNEGITVHLNSGGGIASEGAAIHALLRARRGRTDVVIEGIAASAASLIAMAGQKVTMSAGAVMMIHDPSGFTFGNSADHTKTIDALEALATAYARVYAEKSRKSASECRTIMKEERWFSPQEAVAAGFADAALDSGKITASAFDYRRFKHAPQHLMALATAKNWTLPKSREERKETHMTTPEKGAADAAKKAAADRLKAILRADEAVGRKDLAEHLAYDTDIEADAAINIMAKAAAKIEGDVEEEQEFRPRRANAGADGSGAPRMNAQGLNGTPLNHNPGKRDRGGTNLVANMKRRHGIKE</sequence>
<gene>
    <name evidence="8" type="ORF">A4A59_19520</name>
</gene>
<proteinExistence type="inferred from homology"/>
<dbReference type="GO" id="GO:0006515">
    <property type="term" value="P:protein quality control for misfolded or incompletely synthesized proteins"/>
    <property type="evidence" value="ECO:0007669"/>
    <property type="project" value="TreeGrafter"/>
</dbReference>
<dbReference type="NCBIfam" id="NF045542">
    <property type="entry name" value="Clp_rel_HeadMat"/>
    <property type="match status" value="1"/>
</dbReference>
<dbReference type="InterPro" id="IPR023562">
    <property type="entry name" value="ClpP/TepA"/>
</dbReference>
<evidence type="ECO:0000256" key="3">
    <source>
        <dbReference type="ARBA" id="ARBA00022670"/>
    </source>
</evidence>